<evidence type="ECO:0000256" key="5">
    <source>
        <dbReference type="SAM" id="MobiDB-lite"/>
    </source>
</evidence>
<dbReference type="EMBL" id="CP111014">
    <property type="protein sequence ID" value="WAQ97856.1"/>
    <property type="molecule type" value="Genomic_DNA"/>
</dbReference>
<keyword evidence="3 4" id="KW-1015">Disulfide bond</keyword>
<dbReference type="PROSITE" id="PS50923">
    <property type="entry name" value="SUSHI"/>
    <property type="match status" value="8"/>
</dbReference>
<keyword evidence="6" id="KW-1133">Transmembrane helix</keyword>
<evidence type="ECO:0000313" key="9">
    <source>
        <dbReference type="Proteomes" id="UP001164746"/>
    </source>
</evidence>
<dbReference type="SUPFAM" id="SSF57535">
    <property type="entry name" value="Complement control module/SCR domain"/>
    <property type="match status" value="14"/>
</dbReference>
<evidence type="ECO:0000256" key="1">
    <source>
        <dbReference type="ARBA" id="ARBA00022729"/>
    </source>
</evidence>
<feature type="domain" description="Sushi" evidence="7">
    <location>
        <begin position="491"/>
        <end position="545"/>
    </location>
</feature>
<feature type="compositionally biased region" description="Basic residues" evidence="5">
    <location>
        <begin position="1280"/>
        <end position="1293"/>
    </location>
</feature>
<dbReference type="SMART" id="SM00032">
    <property type="entry name" value="CCP"/>
    <property type="match status" value="14"/>
</dbReference>
<protein>
    <submittedName>
        <fullName evidence="8">CSMD3-like protein</fullName>
    </submittedName>
</protein>
<dbReference type="Proteomes" id="UP001164746">
    <property type="component" value="Chromosome 3"/>
</dbReference>
<name>A0ABY7DLN2_MYAAR</name>
<feature type="domain" description="Sushi" evidence="7">
    <location>
        <begin position="977"/>
        <end position="1033"/>
    </location>
</feature>
<keyword evidence="6" id="KW-0472">Membrane</keyword>
<reference evidence="8" key="1">
    <citation type="submission" date="2022-11" db="EMBL/GenBank/DDBJ databases">
        <title>Centuries of genome instability and evolution in soft-shell clam transmissible cancer (bioRxiv).</title>
        <authorList>
            <person name="Hart S.F.M."/>
            <person name="Yonemitsu M.A."/>
            <person name="Giersch R.M."/>
            <person name="Beal B.F."/>
            <person name="Arriagada G."/>
            <person name="Davis B.W."/>
            <person name="Ostrander E.A."/>
            <person name="Goff S.P."/>
            <person name="Metzger M.J."/>
        </authorList>
    </citation>
    <scope>NUCLEOTIDE SEQUENCE</scope>
    <source>
        <strain evidence="8">MELC-2E11</strain>
        <tissue evidence="8">Siphon/mantle</tissue>
    </source>
</reference>
<feature type="disulfide bond" evidence="4">
    <location>
        <begin position="299"/>
        <end position="326"/>
    </location>
</feature>
<dbReference type="InterPro" id="IPR055470">
    <property type="entry name" value="DUF7042"/>
</dbReference>
<dbReference type="PANTHER" id="PTHR45656:SF4">
    <property type="entry name" value="PROTEIN CBR-CLEC-78"/>
    <property type="match status" value="1"/>
</dbReference>
<dbReference type="InterPro" id="IPR035976">
    <property type="entry name" value="Sushi/SCR/CCP_sf"/>
</dbReference>
<dbReference type="InterPro" id="IPR000436">
    <property type="entry name" value="Sushi_SCR_CCP_dom"/>
</dbReference>
<dbReference type="Pfam" id="PF23069">
    <property type="entry name" value="DUF7042"/>
    <property type="match status" value="1"/>
</dbReference>
<feature type="region of interest" description="Disordered" evidence="5">
    <location>
        <begin position="1197"/>
        <end position="1232"/>
    </location>
</feature>
<dbReference type="PANTHER" id="PTHR45656">
    <property type="entry name" value="PROTEIN CBR-CLEC-78"/>
    <property type="match status" value="1"/>
</dbReference>
<comment type="caution">
    <text evidence="4">Lacks conserved residue(s) required for the propagation of feature annotation.</text>
</comment>
<sequence>MGNFYFVGDGACMWPTEFRDSQFYDSSRGALTFFTTTMEGWAFEPTAGSGDVYSRTNQTFPLFSQQYYAYLCITITSVTSASYMYYINHRIETNLNHERLFIYPVNSLTDQGTICSTNLGSSGGEYQMLVRIGTEQQAKVDCPWPLLGRYGYTYTTSSGDTSCDLTTSDLGVCSDTQQFTFDYTACSTRVSYSQSDTVWCVNTVSDGDTNYVMLFNGNDNDALIDNAISDDSSAASVAPMYCRPNQIPTDFAQTASGNNLGSKLEFGAAKATCPAVEGPERGNVTVTTTGAVTSAVYLCQDNYTLWGDDTRVCQADDTWSGSKPSCNCASPPVPANGAVTVSTDGSTATYTCQLGYTLSGLATRACIDGNAWEDADPGCVKCDTLQIVTGQTSVMSTNNTMTSVSFTCAKGYTLNGTLQLTCSSSGQWNGLQPQCVICDVLTNPASGTLTSTSDGSVTTATYACSSGYTLEGDDTRTCQLDGSWTGVMPSCTCNAPSAPASGTVRSNGTVATYTCTQGYTINGPSTRNCQTDGSGWSGANPTCTLCQTLTTVTGGSYTMVTSGTVTSATYTCNVGYSLDGASSIACESSGSWNNVQPKCVQCPTLTDPSSGTVALTSSGSKTSATYACASGYNLNGNTIRLCNSDACQAPLTPANGDMTHDGSTASYSCHLGYSLAGLSSRTCGTDSSGWSGSNPSCSVCATLNYPTGGSVSMSTDGINTQADYTCNSGYTLNGAATIACRSDGTWNFAAPMCAKCPDLSDPRSGTVTVSTTGGVTTATYACQTGYYISGNYLLTCQTTGSWDNTSPTCKCNFPSTPSNGAVSVSDSTGGTTATYSCLVGYSLSGLASRLCMADGSGWQGADPICVVCQTISTPTAGTYSLSTSSTNTKVTFTCNVGTTLEGNSELVCQSDGTWNNAPPTCVTCDTLIDPNSGSVTLSSSGLATTATFSCVTGYTLTSTATLTCGGDGTWDLPSPNCVCSSPPLVTNGGFNVTADFAIVSYTCNVNYVLVGSETRTCQSDGTGWSGLAPTCGKKHQYTLLFKPCCLTPSPPDVDPAFGQSQEDPGNNITLYIAIIVVVLVILISVTIVMAVFIHLYFRLRQGTTRVASASGRRPGSSTSVALKAIEDANRPPLDIDTLPPPRSSDSRMSYSARLRRPVSSTRPDSSASAADIFLANGNSVFDRTGDNVPLTAVRLPSLASKPPTGHEVNSKRITKRKKIGELKTSKPKHQRPKTPIEKLKELGRDRVLTPELLQSENFNYILPQYVYDIETPPDKDMVVKRKGKRRKSGKRHKPETTETRKEHEINIGFEMTGHGNTVQNDQWVA</sequence>
<evidence type="ECO:0000256" key="3">
    <source>
        <dbReference type="ARBA" id="ARBA00023157"/>
    </source>
</evidence>
<feature type="domain" description="Sushi" evidence="7">
    <location>
        <begin position="566"/>
        <end position="601"/>
    </location>
</feature>
<keyword evidence="4" id="KW-0768">Sushi</keyword>
<evidence type="ECO:0000256" key="6">
    <source>
        <dbReference type="SAM" id="Phobius"/>
    </source>
</evidence>
<feature type="disulfide bond" evidence="4">
    <location>
        <begin position="572"/>
        <end position="599"/>
    </location>
</feature>
<feature type="disulfide bond" evidence="4">
    <location>
        <begin position="782"/>
        <end position="809"/>
    </location>
</feature>
<feature type="domain" description="Sushi" evidence="7">
    <location>
        <begin position="645"/>
        <end position="699"/>
    </location>
</feature>
<keyword evidence="1" id="KW-0732">Signal</keyword>
<feature type="region of interest" description="Disordered" evidence="5">
    <location>
        <begin position="1280"/>
        <end position="1300"/>
    </location>
</feature>
<evidence type="ECO:0000256" key="4">
    <source>
        <dbReference type="PROSITE-ProRule" id="PRU00302"/>
    </source>
</evidence>
<feature type="domain" description="Sushi" evidence="7">
    <location>
        <begin position="380"/>
        <end position="437"/>
    </location>
</feature>
<feature type="domain" description="Sushi" evidence="7">
    <location>
        <begin position="271"/>
        <end position="328"/>
    </location>
</feature>
<keyword evidence="6" id="KW-0812">Transmembrane</keyword>
<accession>A0ABY7DLN2</accession>
<gene>
    <name evidence="8" type="ORF">MAR_022229</name>
</gene>
<feature type="transmembrane region" description="Helical" evidence="6">
    <location>
        <begin position="1070"/>
        <end position="1097"/>
    </location>
</feature>
<proteinExistence type="predicted"/>
<evidence type="ECO:0000259" key="7">
    <source>
        <dbReference type="PROSITE" id="PS50923"/>
    </source>
</evidence>
<feature type="region of interest" description="Disordered" evidence="5">
    <location>
        <begin position="1130"/>
        <end position="1165"/>
    </location>
</feature>
<feature type="disulfide bond" evidence="4">
    <location>
        <begin position="408"/>
        <end position="435"/>
    </location>
</feature>
<feature type="domain" description="Sushi" evidence="7">
    <location>
        <begin position="754"/>
        <end position="811"/>
    </location>
</feature>
<evidence type="ECO:0000256" key="2">
    <source>
        <dbReference type="ARBA" id="ARBA00022737"/>
    </source>
</evidence>
<feature type="disulfide bond" evidence="4">
    <location>
        <begin position="894"/>
        <end position="921"/>
    </location>
</feature>
<dbReference type="InterPro" id="IPR051277">
    <property type="entry name" value="SEZ6_CSMD_C4BPB_Regulators"/>
</dbReference>
<keyword evidence="2" id="KW-0677">Repeat</keyword>
<organism evidence="8 9">
    <name type="scientific">Mya arenaria</name>
    <name type="common">Soft-shell clam</name>
    <dbReference type="NCBI Taxonomy" id="6604"/>
    <lineage>
        <taxon>Eukaryota</taxon>
        <taxon>Metazoa</taxon>
        <taxon>Spiralia</taxon>
        <taxon>Lophotrochozoa</taxon>
        <taxon>Mollusca</taxon>
        <taxon>Bivalvia</taxon>
        <taxon>Autobranchia</taxon>
        <taxon>Heteroconchia</taxon>
        <taxon>Euheterodonta</taxon>
        <taxon>Imparidentia</taxon>
        <taxon>Neoheterodontei</taxon>
        <taxon>Myida</taxon>
        <taxon>Myoidea</taxon>
        <taxon>Myidae</taxon>
        <taxon>Mya</taxon>
    </lineage>
</organism>
<dbReference type="Pfam" id="PF00084">
    <property type="entry name" value="Sushi"/>
    <property type="match status" value="13"/>
</dbReference>
<dbReference type="CDD" id="cd00033">
    <property type="entry name" value="CCP"/>
    <property type="match status" value="13"/>
</dbReference>
<keyword evidence="9" id="KW-1185">Reference proteome</keyword>
<evidence type="ECO:0000313" key="8">
    <source>
        <dbReference type="EMBL" id="WAQ97856.1"/>
    </source>
</evidence>
<feature type="domain" description="Sushi" evidence="7">
    <location>
        <begin position="866"/>
        <end position="923"/>
    </location>
</feature>
<dbReference type="Gene3D" id="2.10.70.10">
    <property type="entry name" value="Complement Module, domain 1"/>
    <property type="match status" value="14"/>
</dbReference>